<dbReference type="RefSeq" id="WP_039637157.1">
    <property type="nucleotide sequence ID" value="NZ_AYSO01000020.1"/>
</dbReference>
<dbReference type="PROSITE" id="PS51918">
    <property type="entry name" value="RADICAL_SAM"/>
    <property type="match status" value="1"/>
</dbReference>
<evidence type="ECO:0000256" key="8">
    <source>
        <dbReference type="ARBA" id="ARBA00023014"/>
    </source>
</evidence>
<dbReference type="InterPro" id="IPR012839">
    <property type="entry name" value="Organic_radical_activase"/>
</dbReference>
<dbReference type="NCBIfam" id="NF043069">
    <property type="entry name" value="T4HPD_activ_SAM"/>
    <property type="match status" value="1"/>
</dbReference>
<feature type="domain" description="Radical SAM core" evidence="11">
    <location>
        <begin position="15"/>
        <end position="300"/>
    </location>
</feature>
<dbReference type="Pfam" id="PF00037">
    <property type="entry name" value="Fer4"/>
    <property type="match status" value="1"/>
</dbReference>
<comment type="similarity">
    <text evidence="2">Belongs to the organic radical-activating enzymes family.</text>
</comment>
<dbReference type="SUPFAM" id="SSF102114">
    <property type="entry name" value="Radical SAM enzymes"/>
    <property type="match status" value="1"/>
</dbReference>
<dbReference type="InterPro" id="IPR001989">
    <property type="entry name" value="Radical_activat_CS"/>
</dbReference>
<dbReference type="SFLD" id="SFLDG01066">
    <property type="entry name" value="organic_radical-activating_enz"/>
    <property type="match status" value="1"/>
</dbReference>
<evidence type="ECO:0000313" key="12">
    <source>
        <dbReference type="EMBL" id="KIE45249.1"/>
    </source>
</evidence>
<comment type="catalytic activity">
    <reaction evidence="9">
        <text>glycyl-[protein] + reduced [flavodoxin] + S-adenosyl-L-methionine = glycin-2-yl radical-[protein] + semiquinone [flavodoxin] + 5'-deoxyadenosine + L-methionine + H(+)</text>
        <dbReference type="Rhea" id="RHEA:61976"/>
        <dbReference type="Rhea" id="RHEA-COMP:10622"/>
        <dbReference type="Rhea" id="RHEA-COMP:14480"/>
        <dbReference type="Rhea" id="RHEA-COMP:15993"/>
        <dbReference type="Rhea" id="RHEA-COMP:15994"/>
        <dbReference type="ChEBI" id="CHEBI:15378"/>
        <dbReference type="ChEBI" id="CHEBI:17319"/>
        <dbReference type="ChEBI" id="CHEBI:29947"/>
        <dbReference type="ChEBI" id="CHEBI:32722"/>
        <dbReference type="ChEBI" id="CHEBI:57618"/>
        <dbReference type="ChEBI" id="CHEBI:57844"/>
        <dbReference type="ChEBI" id="CHEBI:59789"/>
        <dbReference type="ChEBI" id="CHEBI:140311"/>
    </reaction>
</comment>
<protein>
    <submittedName>
        <fullName evidence="12">Pyruvate-formate lyase-activating enzyme</fullName>
    </submittedName>
</protein>
<keyword evidence="4" id="KW-0949">S-adenosyl-L-methionine</keyword>
<keyword evidence="12" id="KW-0456">Lyase</keyword>
<evidence type="ECO:0000256" key="4">
    <source>
        <dbReference type="ARBA" id="ARBA00022691"/>
    </source>
</evidence>
<keyword evidence="7" id="KW-0408">Iron</keyword>
<dbReference type="NCBIfam" id="TIGR02494">
    <property type="entry name" value="PFLE_PFLC"/>
    <property type="match status" value="1"/>
</dbReference>
<evidence type="ECO:0000256" key="7">
    <source>
        <dbReference type="ARBA" id="ARBA00023004"/>
    </source>
</evidence>
<evidence type="ECO:0000313" key="13">
    <source>
        <dbReference type="Proteomes" id="UP000031366"/>
    </source>
</evidence>
<dbReference type="InterPro" id="IPR058240">
    <property type="entry name" value="rSAM_sf"/>
</dbReference>
<organism evidence="12 13">
    <name type="scientific">Clostridium argentinense CDC 2741</name>
    <dbReference type="NCBI Taxonomy" id="1418104"/>
    <lineage>
        <taxon>Bacteria</taxon>
        <taxon>Bacillati</taxon>
        <taxon>Bacillota</taxon>
        <taxon>Clostridia</taxon>
        <taxon>Eubacteriales</taxon>
        <taxon>Clostridiaceae</taxon>
        <taxon>Clostridium</taxon>
    </lineage>
</organism>
<dbReference type="SUPFAM" id="SSF54862">
    <property type="entry name" value="4Fe-4S ferredoxins"/>
    <property type="match status" value="1"/>
</dbReference>
<evidence type="ECO:0000256" key="9">
    <source>
        <dbReference type="ARBA" id="ARBA00047365"/>
    </source>
</evidence>
<evidence type="ECO:0000259" key="11">
    <source>
        <dbReference type="PROSITE" id="PS51918"/>
    </source>
</evidence>
<dbReference type="GO" id="GO:0016829">
    <property type="term" value="F:lyase activity"/>
    <property type="evidence" value="ECO:0007669"/>
    <property type="project" value="UniProtKB-KW"/>
</dbReference>
<comment type="caution">
    <text evidence="12">The sequence shown here is derived from an EMBL/GenBank/DDBJ whole genome shotgun (WGS) entry which is preliminary data.</text>
</comment>
<dbReference type="SFLD" id="SFLDG01118">
    <property type="entry name" value="activating_enzymes__group_2"/>
    <property type="match status" value="1"/>
</dbReference>
<dbReference type="InterPro" id="IPR050014">
    <property type="entry name" value="T4HPD_activ_SAM"/>
</dbReference>
<dbReference type="GO" id="GO:0043364">
    <property type="term" value="F:glycyl-radical enzyme activating activity"/>
    <property type="evidence" value="ECO:0007669"/>
    <property type="project" value="InterPro"/>
</dbReference>
<keyword evidence="6" id="KW-0560">Oxidoreductase</keyword>
<evidence type="ECO:0000256" key="2">
    <source>
        <dbReference type="ARBA" id="ARBA00009777"/>
    </source>
</evidence>
<evidence type="ECO:0000256" key="6">
    <source>
        <dbReference type="ARBA" id="ARBA00023002"/>
    </source>
</evidence>
<dbReference type="PANTHER" id="PTHR30352">
    <property type="entry name" value="PYRUVATE FORMATE-LYASE-ACTIVATING ENZYME"/>
    <property type="match status" value="1"/>
</dbReference>
<dbReference type="Gene3D" id="3.30.70.20">
    <property type="match status" value="1"/>
</dbReference>
<feature type="domain" description="4Fe-4S ferredoxin-type" evidence="10">
    <location>
        <begin position="46"/>
        <end position="75"/>
    </location>
</feature>
<dbReference type="STRING" id="29341.RSJ17_07620"/>
<comment type="cofactor">
    <cofactor evidence="1">
        <name>[4Fe-4S] cluster</name>
        <dbReference type="ChEBI" id="CHEBI:49883"/>
    </cofactor>
</comment>
<reference evidence="12 13" key="1">
    <citation type="journal article" date="2015" name="Infect. Genet. Evol.">
        <title>Genomic sequences of six botulinum neurotoxin-producing strains representing three clostridial species illustrate the mobility and diversity of botulinum neurotoxin genes.</title>
        <authorList>
            <person name="Smith T.J."/>
            <person name="Hill K.K."/>
            <person name="Xie G."/>
            <person name="Foley B.T."/>
            <person name="Williamson C.H."/>
            <person name="Foster J.T."/>
            <person name="Johnson S.L."/>
            <person name="Chertkov O."/>
            <person name="Teshima H."/>
            <person name="Gibbons H.S."/>
            <person name="Johnsky L.A."/>
            <person name="Karavis M.A."/>
            <person name="Smith L.A."/>
        </authorList>
    </citation>
    <scope>NUCLEOTIDE SEQUENCE [LARGE SCALE GENOMIC DNA]</scope>
    <source>
        <strain evidence="12 13">CDC 2741</strain>
    </source>
</reference>
<accession>A0A0C1TX43</accession>
<dbReference type="PANTHER" id="PTHR30352:SF4">
    <property type="entry name" value="PYRUVATE FORMATE-LYASE 2-ACTIVATING ENZYME"/>
    <property type="match status" value="1"/>
</dbReference>
<gene>
    <name evidence="12" type="ORF">U732_969</name>
</gene>
<evidence type="ECO:0000256" key="5">
    <source>
        <dbReference type="ARBA" id="ARBA00022723"/>
    </source>
</evidence>
<keyword evidence="8" id="KW-0411">Iron-sulfur</keyword>
<dbReference type="SFLD" id="SFLDS00029">
    <property type="entry name" value="Radical_SAM"/>
    <property type="match status" value="1"/>
</dbReference>
<name>A0A0C1TX43_9CLOT</name>
<dbReference type="InterPro" id="IPR034457">
    <property type="entry name" value="Organic_radical-activating"/>
</dbReference>
<dbReference type="PROSITE" id="PS51379">
    <property type="entry name" value="4FE4S_FER_2"/>
    <property type="match status" value="1"/>
</dbReference>
<keyword evidence="13" id="KW-1185">Reference proteome</keyword>
<dbReference type="InterPro" id="IPR017896">
    <property type="entry name" value="4Fe4S_Fe-S-bd"/>
</dbReference>
<sequence>MKSALITNIQKCSVHDGPGIRTTVFFKGCPLNCLWCHNPETQRYTKDIMYSSEKCSFCGQCEKRCPNQAISISEKIVSTDLEKCNFCEKCMDFCVNNAREIIGKEYTVEELIKEIDKDKIFYEESGGGVTLSGGEVMMQIDFVEALVKRCKDKGISVAVDTCGYTNFENYKRILDYVDIFLYDLKLINSQNHEEFIGKPNELIIENLQKLCEYGAKINIRIPLIEGINTDEDNINETIRFLQSLNIKEVNLLPYHDIGMHKYTKLNMFYKQEHMSKPSEKKVEEIKKAFEKCNYHVKVGG</sequence>
<evidence type="ECO:0000259" key="10">
    <source>
        <dbReference type="PROSITE" id="PS51379"/>
    </source>
</evidence>
<dbReference type="Gene3D" id="3.80.30.10">
    <property type="entry name" value="pyruvate-formate lyase- activating enzyme"/>
    <property type="match status" value="1"/>
</dbReference>
<keyword evidence="5" id="KW-0479">Metal-binding</keyword>
<dbReference type="GO" id="GO:0051539">
    <property type="term" value="F:4 iron, 4 sulfur cluster binding"/>
    <property type="evidence" value="ECO:0007669"/>
    <property type="project" value="UniProtKB-KW"/>
</dbReference>
<proteinExistence type="inferred from homology"/>
<dbReference type="EMBL" id="AYSO01000020">
    <property type="protein sequence ID" value="KIE45249.1"/>
    <property type="molecule type" value="Genomic_DNA"/>
</dbReference>
<keyword evidence="12" id="KW-0670">Pyruvate</keyword>
<dbReference type="InterPro" id="IPR007197">
    <property type="entry name" value="rSAM"/>
</dbReference>
<dbReference type="PROSITE" id="PS01087">
    <property type="entry name" value="RADICAL_ACTIVATING"/>
    <property type="match status" value="1"/>
</dbReference>
<dbReference type="GO" id="GO:0046872">
    <property type="term" value="F:metal ion binding"/>
    <property type="evidence" value="ECO:0007669"/>
    <property type="project" value="UniProtKB-KW"/>
</dbReference>
<dbReference type="Pfam" id="PF04055">
    <property type="entry name" value="Radical_SAM"/>
    <property type="match status" value="1"/>
</dbReference>
<dbReference type="InterPro" id="IPR040074">
    <property type="entry name" value="BssD/PflA/YjjW"/>
</dbReference>
<evidence type="ECO:0000256" key="1">
    <source>
        <dbReference type="ARBA" id="ARBA00001966"/>
    </source>
</evidence>
<dbReference type="Proteomes" id="UP000031366">
    <property type="component" value="Unassembled WGS sequence"/>
</dbReference>
<evidence type="ECO:0000256" key="3">
    <source>
        <dbReference type="ARBA" id="ARBA00022485"/>
    </source>
</evidence>
<dbReference type="PIRSF" id="PIRSF000371">
    <property type="entry name" value="PFL_act_enz"/>
    <property type="match status" value="1"/>
</dbReference>
<dbReference type="AlphaFoldDB" id="A0A0C1TX43"/>
<keyword evidence="3" id="KW-0004">4Fe-4S</keyword>